<keyword evidence="5" id="KW-1185">Reference proteome</keyword>
<reference evidence="4 5" key="2">
    <citation type="submission" date="2024-05" db="EMBL/GenBank/DDBJ databases">
        <authorList>
            <person name="Chen Y."/>
            <person name="Shah S."/>
            <person name="Dougan E. K."/>
            <person name="Thang M."/>
            <person name="Chan C."/>
        </authorList>
    </citation>
    <scope>NUCLEOTIDE SEQUENCE [LARGE SCALE GENOMIC DNA]</scope>
</reference>
<reference evidence="3" key="1">
    <citation type="submission" date="2022-10" db="EMBL/GenBank/DDBJ databases">
        <authorList>
            <person name="Chen Y."/>
            <person name="Dougan E. K."/>
            <person name="Chan C."/>
            <person name="Rhodes N."/>
            <person name="Thang M."/>
        </authorList>
    </citation>
    <scope>NUCLEOTIDE SEQUENCE</scope>
</reference>
<dbReference type="Gene3D" id="3.40.220.10">
    <property type="entry name" value="Leucine Aminopeptidase, subunit E, domain 1"/>
    <property type="match status" value="1"/>
</dbReference>
<evidence type="ECO:0000313" key="4">
    <source>
        <dbReference type="EMBL" id="CAL4781079.1"/>
    </source>
</evidence>
<dbReference type="InterPro" id="IPR019406">
    <property type="entry name" value="APLF_PBZ"/>
</dbReference>
<evidence type="ECO:0000313" key="5">
    <source>
        <dbReference type="Proteomes" id="UP001152797"/>
    </source>
</evidence>
<evidence type="ECO:0000259" key="2">
    <source>
        <dbReference type="Pfam" id="PF10283"/>
    </source>
</evidence>
<dbReference type="OrthoDB" id="410942at2759"/>
<name>A0A9P1CK45_9DINO</name>
<sequence>MGAQVSENCCGPREKDSAGRYLEAPPRAASQYLTEALTYSEKALKRSCCRYGDGCQRANPVHFVEESHPGDPDYEADGAVTVPVVAAGALLPRRQDSFDWIRLANGPEDRMLRAGTAALTLKACRGNGYQLAEAVVPLRHIDALLQGTQIVTLEEVSRQLSQSRGWFASSAAPRVTLSRHGTALDAALSVVNGRAKVAVLGAASAYHPCGGFCTGGRHALEET</sequence>
<proteinExistence type="predicted"/>
<evidence type="ECO:0000313" key="3">
    <source>
        <dbReference type="EMBL" id="CAI3993767.1"/>
    </source>
</evidence>
<dbReference type="Pfam" id="PF10283">
    <property type="entry name" value="zf-CCHH"/>
    <property type="match status" value="1"/>
</dbReference>
<dbReference type="Proteomes" id="UP001152797">
    <property type="component" value="Unassembled WGS sequence"/>
</dbReference>
<dbReference type="AlphaFoldDB" id="A0A9P1CK45"/>
<feature type="domain" description="Microbial-type PARG catalytic" evidence="1">
    <location>
        <begin position="120"/>
        <end position="222"/>
    </location>
</feature>
<protein>
    <submittedName>
        <fullName evidence="4">Retrovirus-related Pol polyprotein from transposon TNT 1-94</fullName>
    </submittedName>
</protein>
<dbReference type="EMBL" id="CAMXCT030001871">
    <property type="protein sequence ID" value="CAL4781079.1"/>
    <property type="molecule type" value="Genomic_DNA"/>
</dbReference>
<dbReference type="Pfam" id="PF10021">
    <property type="entry name" value="PARG_cat_microb"/>
    <property type="match status" value="1"/>
</dbReference>
<organism evidence="3">
    <name type="scientific">Cladocopium goreaui</name>
    <dbReference type="NCBI Taxonomy" id="2562237"/>
    <lineage>
        <taxon>Eukaryota</taxon>
        <taxon>Sar</taxon>
        <taxon>Alveolata</taxon>
        <taxon>Dinophyceae</taxon>
        <taxon>Suessiales</taxon>
        <taxon>Symbiodiniaceae</taxon>
        <taxon>Cladocopium</taxon>
    </lineage>
</organism>
<dbReference type="EMBL" id="CAMXCT010001871">
    <property type="protein sequence ID" value="CAI3993767.1"/>
    <property type="molecule type" value="Genomic_DNA"/>
</dbReference>
<dbReference type="InterPro" id="IPR019261">
    <property type="entry name" value="PARG_cat_microbial"/>
</dbReference>
<dbReference type="EMBL" id="CAMXCT020001871">
    <property type="protein sequence ID" value="CAL1147142.1"/>
    <property type="molecule type" value="Genomic_DNA"/>
</dbReference>
<comment type="caution">
    <text evidence="3">The sequence shown here is derived from an EMBL/GenBank/DDBJ whole genome shotgun (WGS) entry which is preliminary data.</text>
</comment>
<gene>
    <name evidence="3" type="ORF">C1SCF055_LOCUS20482</name>
</gene>
<feature type="domain" description="PBZ-type" evidence="2">
    <location>
        <begin position="48"/>
        <end position="71"/>
    </location>
</feature>
<dbReference type="InterPro" id="IPR043472">
    <property type="entry name" value="Macro_dom-like"/>
</dbReference>
<accession>A0A9P1CK45</accession>
<evidence type="ECO:0000259" key="1">
    <source>
        <dbReference type="Pfam" id="PF10021"/>
    </source>
</evidence>